<dbReference type="Pfam" id="PF04983">
    <property type="entry name" value="RNA_pol_Rpb1_3"/>
    <property type="match status" value="1"/>
</dbReference>
<sequence>MKPSTINVSLLHKSDYEQLSSCVITSSDLPILQSACMESTLYDQAMGPLFPFQVCRTCKQVWKSCMGHPGLINLPVMMYNPIQLPHLLAILNSSCQQCVKLNLRSQEKAKYASQLESLLSKDLRAYFGKFKSEVKQIPDYTPDLVNQLKREILGHLLNKKFCACNCSSNALLNNNMIYLNSQFAFPQNIHKFTVNLFINEPVLNNFFSPDQFFLSSVLAVPTKIRPPKLENGFLKHHQVTRNLQQIIIQAEKLKQTDQITVFEDIQTLQVKINEYVNESQQSLLENISGKEGLIRNNVQGKRVNFTARSVISPDINVKSGEIGLSTYYLEQLTVPEIVNKFNVNLLRQLILNGTKYPGAIKVETEGKTIYLARLQQPELQKIANGLLYGDSTVYRHLLENDKVMLNRQPTLHKNSMLAHKIKLIPGNSTTFRISYQDCLGYNADFDGDEMTIHVPQSIEATQELELMSARTNLISQGSGQLVRGVIQDTVLGSGIICTKLFNCEKFNQFLWCAIGAQKEQTRLEFIQSYSKNGGQCFNDTFKCMGGIEEYKRMLKQKQQNKQVVKKIVEHDEMLYKIPQPAIIFPQPVYTGKQLITAIISKVSKRVNYKSKNISVLNSELCRGDLTGDELSPGKFNLISAIHDVSGSNEASNMLDHLSKLVQFYFLSRGFSFDASDLIINSKNKQKISAFKFQFNLILKGSENIMKSINKFERSLIVNPPSSNNLYKMIKTGSKGNQLNFKQITLCVGMQQPKLNVKNLTLEKFGYVRGSYSSSLSPREFFSHHVAGRAALVVQTISTQHSGCISRNLIKSLENYFVQYDGSVRDQNGFMLQPYYGGDGIEVTKREALNQFEHVSTNRKMLKSKKTGAHAWLVELHMTYNILKNKEQQDNQESAIKKMFLLTRKLNMSHMLSKFTVESAQDNLPYFCRALKTIKSTVRRYPIQSIINPYFNQGVWSNSYKARALQYALSAKKNYETLYSLMHHKYKSSLVEPGEMVGVHAGQAVGEPATQMTLNSFHEIQMNEAMGIEQLERIIYNVAVDEHCSARYQSQEAAQYLMRRLDKVPLSRLVKGQRFEKYATQIKIVLTLVPDTYKYSEEYIDNALKDFVTNLIIQIQTENGYYWKHGTFVQQEVSVISQNKRFSEFTAILKIPCTYVCFQSFVDSVMQSTYLSNLELSCYLADNRIHLSGKHALDTMKQIKGSFIDQSSIQSDSAKVTQQLYGIETAQTFIVQKLQNIFANNKLLINESHLQLIADFMTKSGEVIGMKYKGIQYTDDVVQKICYQQPAKVLQNIGSNNIISKIGTSAGVVCGTGVGGTSSFKLLVKIK</sequence>
<proteinExistence type="inferred from homology"/>
<dbReference type="Gene3D" id="6.10.250.2940">
    <property type="match status" value="1"/>
</dbReference>
<dbReference type="EMBL" id="CAXDID020000003">
    <property type="protein sequence ID" value="CAL5972618.1"/>
    <property type="molecule type" value="Genomic_DNA"/>
</dbReference>
<comment type="caution">
    <text evidence="8">The sequence shown here is derived from an EMBL/GenBank/DDBJ whole genome shotgun (WGS) entry which is preliminary data.</text>
</comment>
<dbReference type="EMBL" id="CATOUU010000380">
    <property type="protein sequence ID" value="CAI9927437.1"/>
    <property type="molecule type" value="Genomic_DNA"/>
</dbReference>
<dbReference type="InterPro" id="IPR006592">
    <property type="entry name" value="RNA_pol_N"/>
</dbReference>
<dbReference type="Gene3D" id="1.10.274.100">
    <property type="entry name" value="RNA polymerase Rpb1, domain 3"/>
    <property type="match status" value="1"/>
</dbReference>
<dbReference type="GO" id="GO:0003899">
    <property type="term" value="F:DNA-directed RNA polymerase activity"/>
    <property type="evidence" value="ECO:0007669"/>
    <property type="project" value="UniProtKB-EC"/>
</dbReference>
<dbReference type="PANTHER" id="PTHR19376:SF11">
    <property type="entry name" value="DNA-DIRECTED RNA POLYMERASE I SUBUNIT RPA1"/>
    <property type="match status" value="1"/>
</dbReference>
<dbReference type="InterPro" id="IPR007066">
    <property type="entry name" value="RNA_pol_Rpb1_3"/>
</dbReference>
<evidence type="ECO:0000313" key="9">
    <source>
        <dbReference type="EMBL" id="CAL5972618.1"/>
    </source>
</evidence>
<reference evidence="8" key="1">
    <citation type="submission" date="2023-06" db="EMBL/GenBank/DDBJ databases">
        <authorList>
            <person name="Kurt Z."/>
        </authorList>
    </citation>
    <scope>NUCLEOTIDE SEQUENCE</scope>
</reference>
<dbReference type="Gene3D" id="6.20.50.80">
    <property type="match status" value="1"/>
</dbReference>
<dbReference type="GO" id="GO:0003677">
    <property type="term" value="F:DNA binding"/>
    <property type="evidence" value="ECO:0007669"/>
    <property type="project" value="InterPro"/>
</dbReference>
<dbReference type="InterPro" id="IPR044893">
    <property type="entry name" value="RNA_pol_Rpb1_clamp_domain"/>
</dbReference>
<dbReference type="Gene3D" id="3.30.1490.180">
    <property type="entry name" value="RNA polymerase ii"/>
    <property type="match status" value="1"/>
</dbReference>
<dbReference type="InterPro" id="IPR007080">
    <property type="entry name" value="RNA_pol_Rpb1_1"/>
</dbReference>
<gene>
    <name evidence="8" type="ORF">HINF_LOCUS15082</name>
    <name evidence="9" type="ORF">HINF_LOCUS1995</name>
</gene>
<dbReference type="InterPro" id="IPR000722">
    <property type="entry name" value="RNA_pol_asu"/>
</dbReference>
<comment type="similarity">
    <text evidence="1 6">Belongs to the RNA polymerase beta' chain family.</text>
</comment>
<dbReference type="GO" id="GO:0006351">
    <property type="term" value="P:DNA-templated transcription"/>
    <property type="evidence" value="ECO:0007669"/>
    <property type="project" value="InterPro"/>
</dbReference>
<dbReference type="PANTHER" id="PTHR19376">
    <property type="entry name" value="DNA-DIRECTED RNA POLYMERASE"/>
    <property type="match status" value="1"/>
</dbReference>
<evidence type="ECO:0000259" key="7">
    <source>
        <dbReference type="SMART" id="SM00663"/>
    </source>
</evidence>
<dbReference type="Gene3D" id="4.10.860.120">
    <property type="entry name" value="RNA polymerase II, clamp domain"/>
    <property type="match status" value="1"/>
</dbReference>
<dbReference type="InterPro" id="IPR007081">
    <property type="entry name" value="RNA_pol_Rpb1_5"/>
</dbReference>
<protein>
    <recommendedName>
        <fullName evidence="6">DNA-directed RNA polymerase subunit</fullName>
        <ecNumber evidence="6">2.7.7.6</ecNumber>
    </recommendedName>
</protein>
<organism evidence="8">
    <name type="scientific">Hexamita inflata</name>
    <dbReference type="NCBI Taxonomy" id="28002"/>
    <lineage>
        <taxon>Eukaryota</taxon>
        <taxon>Metamonada</taxon>
        <taxon>Diplomonadida</taxon>
        <taxon>Hexamitidae</taxon>
        <taxon>Hexamitinae</taxon>
        <taxon>Hexamita</taxon>
    </lineage>
</organism>
<dbReference type="InterPro" id="IPR045867">
    <property type="entry name" value="DNA-dir_RpoC_beta_prime"/>
</dbReference>
<dbReference type="Pfam" id="PF05000">
    <property type="entry name" value="RNA_pol_Rpb1_4"/>
    <property type="match status" value="1"/>
</dbReference>
<evidence type="ECO:0000256" key="1">
    <source>
        <dbReference type="ARBA" id="ARBA00006460"/>
    </source>
</evidence>
<dbReference type="InterPro" id="IPR042102">
    <property type="entry name" value="RNA_pol_Rpb1_3_sf"/>
</dbReference>
<dbReference type="EC" id="2.7.7.6" evidence="6"/>
<dbReference type="InterPro" id="IPR038120">
    <property type="entry name" value="Rpb1_funnel_sf"/>
</dbReference>
<keyword evidence="10" id="KW-1185">Reference proteome</keyword>
<evidence type="ECO:0000256" key="6">
    <source>
        <dbReference type="RuleBase" id="RU004279"/>
    </source>
</evidence>
<dbReference type="Pfam" id="PF04997">
    <property type="entry name" value="RNA_pol_Rpb1_1"/>
    <property type="match status" value="1"/>
</dbReference>
<dbReference type="Gene3D" id="1.10.132.30">
    <property type="match status" value="1"/>
</dbReference>
<keyword evidence="2 6" id="KW-0240">DNA-directed RNA polymerase</keyword>
<dbReference type="SUPFAM" id="SSF64484">
    <property type="entry name" value="beta and beta-prime subunits of DNA dependent RNA-polymerase"/>
    <property type="match status" value="1"/>
</dbReference>
<evidence type="ECO:0000256" key="2">
    <source>
        <dbReference type="ARBA" id="ARBA00022478"/>
    </source>
</evidence>
<evidence type="ECO:0000256" key="5">
    <source>
        <dbReference type="ARBA" id="ARBA00023163"/>
    </source>
</evidence>
<comment type="function">
    <text evidence="6">DNA-dependent RNA polymerase catalyzes the transcription of DNA into RNA using the four ribonucleoside triphosphates as substrates.</text>
</comment>
<dbReference type="Proteomes" id="UP001642409">
    <property type="component" value="Unassembled WGS sequence"/>
</dbReference>
<keyword evidence="4 6" id="KW-0548">Nucleotidyltransferase</keyword>
<dbReference type="SMART" id="SM00663">
    <property type="entry name" value="RPOLA_N"/>
    <property type="match status" value="1"/>
</dbReference>
<evidence type="ECO:0000256" key="4">
    <source>
        <dbReference type="ARBA" id="ARBA00022695"/>
    </source>
</evidence>
<dbReference type="Gene3D" id="2.40.40.20">
    <property type="match status" value="1"/>
</dbReference>
<name>A0AA86NYN9_9EUKA</name>
<dbReference type="InterPro" id="IPR007083">
    <property type="entry name" value="RNA_pol_Rpb1_4"/>
</dbReference>
<reference evidence="9 10" key="2">
    <citation type="submission" date="2024-07" db="EMBL/GenBank/DDBJ databases">
        <authorList>
            <person name="Akdeniz Z."/>
        </authorList>
    </citation>
    <scope>NUCLEOTIDE SEQUENCE [LARGE SCALE GENOMIC DNA]</scope>
</reference>
<keyword evidence="3 6" id="KW-0808">Transferase</keyword>
<dbReference type="Pfam" id="PF04998">
    <property type="entry name" value="RNA_pol_Rpb1_5"/>
    <property type="match status" value="1"/>
</dbReference>
<evidence type="ECO:0000313" key="8">
    <source>
        <dbReference type="EMBL" id="CAI9927437.1"/>
    </source>
</evidence>
<dbReference type="Pfam" id="PF00623">
    <property type="entry name" value="RNA_pol_Rpb1_2"/>
    <property type="match status" value="1"/>
</dbReference>
<feature type="domain" description="RNA polymerase N-terminal" evidence="7">
    <location>
        <begin position="210"/>
        <end position="497"/>
    </location>
</feature>
<keyword evidence="5 6" id="KW-0804">Transcription</keyword>
<evidence type="ECO:0000313" key="10">
    <source>
        <dbReference type="Proteomes" id="UP001642409"/>
    </source>
</evidence>
<comment type="catalytic activity">
    <reaction evidence="6">
        <text>RNA(n) + a ribonucleoside 5'-triphosphate = RNA(n+1) + diphosphate</text>
        <dbReference type="Rhea" id="RHEA:21248"/>
        <dbReference type="Rhea" id="RHEA-COMP:14527"/>
        <dbReference type="Rhea" id="RHEA-COMP:17342"/>
        <dbReference type="ChEBI" id="CHEBI:33019"/>
        <dbReference type="ChEBI" id="CHEBI:61557"/>
        <dbReference type="ChEBI" id="CHEBI:140395"/>
        <dbReference type="EC" id="2.7.7.6"/>
    </reaction>
</comment>
<accession>A0AA86NYN9</accession>
<evidence type="ECO:0000256" key="3">
    <source>
        <dbReference type="ARBA" id="ARBA00022679"/>
    </source>
</evidence>
<dbReference type="GO" id="GO:0005736">
    <property type="term" value="C:RNA polymerase I complex"/>
    <property type="evidence" value="ECO:0007669"/>
    <property type="project" value="TreeGrafter"/>
</dbReference>